<sequence length="166" mass="17824">MPSSPVSSLVRPIRLLAALLPVLVLGACVSLSGRDPLNVSLAGIDPLPGEGLEMRFALKLRVQNPNSDPVDYDGVAVRLEVNERVLATGVSDKEGSVPRFGERVLVVPMSVSALAALRQALGLTTNDRLDRLPYVLHGKLSRGRLGSFRFVDRGTLDLTASDQQSR</sequence>
<comment type="caution">
    <text evidence="2">The sequence shown here is derived from an EMBL/GenBank/DDBJ whole genome shotgun (WGS) entry which is preliminary data.</text>
</comment>
<accession>A0ABV7ARJ6</accession>
<dbReference type="EMBL" id="JBHRSJ010000012">
    <property type="protein sequence ID" value="MFC2971930.1"/>
    <property type="molecule type" value="Genomic_DNA"/>
</dbReference>
<dbReference type="InterPro" id="IPR013990">
    <property type="entry name" value="WHy-dom"/>
</dbReference>
<organism evidence="2 3">
    <name type="scientific">Azotobacter bryophylli</name>
    <dbReference type="NCBI Taxonomy" id="1986537"/>
    <lineage>
        <taxon>Bacteria</taxon>
        <taxon>Pseudomonadati</taxon>
        <taxon>Pseudomonadota</taxon>
        <taxon>Gammaproteobacteria</taxon>
        <taxon>Pseudomonadales</taxon>
        <taxon>Pseudomonadaceae</taxon>
        <taxon>Azotobacter</taxon>
    </lineage>
</organism>
<feature type="domain" description="Water stress and hypersensitive response" evidence="1">
    <location>
        <begin position="39"/>
        <end position="159"/>
    </location>
</feature>
<evidence type="ECO:0000313" key="3">
    <source>
        <dbReference type="Proteomes" id="UP001595457"/>
    </source>
</evidence>
<dbReference type="InterPro" id="IPR004864">
    <property type="entry name" value="LEA_2"/>
</dbReference>
<evidence type="ECO:0000259" key="1">
    <source>
        <dbReference type="SMART" id="SM00769"/>
    </source>
</evidence>
<gene>
    <name evidence="2" type="ORF">ACFOJE_06850</name>
</gene>
<evidence type="ECO:0000313" key="2">
    <source>
        <dbReference type="EMBL" id="MFC2971930.1"/>
    </source>
</evidence>
<protein>
    <submittedName>
        <fullName evidence="2">LEA type 2 family protein</fullName>
    </submittedName>
</protein>
<name>A0ABV7ARJ6_9GAMM</name>
<dbReference type="Gene3D" id="2.60.40.1820">
    <property type="match status" value="1"/>
</dbReference>
<dbReference type="SMART" id="SM00769">
    <property type="entry name" value="WHy"/>
    <property type="match status" value="1"/>
</dbReference>
<reference evidence="3" key="1">
    <citation type="journal article" date="2019" name="Int. J. Syst. Evol. Microbiol.">
        <title>The Global Catalogue of Microorganisms (GCM) 10K type strain sequencing project: providing services to taxonomists for standard genome sequencing and annotation.</title>
        <authorList>
            <consortium name="The Broad Institute Genomics Platform"/>
            <consortium name="The Broad Institute Genome Sequencing Center for Infectious Disease"/>
            <person name="Wu L."/>
            <person name="Ma J."/>
        </authorList>
    </citation>
    <scope>NUCLEOTIDE SEQUENCE [LARGE SCALE GENOMIC DNA]</scope>
    <source>
        <strain evidence="3">KCTC 62195</strain>
    </source>
</reference>
<proteinExistence type="predicted"/>
<dbReference type="Proteomes" id="UP001595457">
    <property type="component" value="Unassembled WGS sequence"/>
</dbReference>
<keyword evidence="3" id="KW-1185">Reference proteome</keyword>
<dbReference type="RefSeq" id="WP_377813543.1">
    <property type="nucleotide sequence ID" value="NZ_JBHRSJ010000012.1"/>
</dbReference>
<dbReference type="Pfam" id="PF03168">
    <property type="entry name" value="LEA_2"/>
    <property type="match status" value="1"/>
</dbReference>
<dbReference type="SUPFAM" id="SSF117070">
    <property type="entry name" value="LEA14-like"/>
    <property type="match status" value="1"/>
</dbReference>